<evidence type="ECO:0000313" key="3">
    <source>
        <dbReference type="Proteomes" id="UP001141253"/>
    </source>
</evidence>
<organism evidence="2 3">
    <name type="scientific">Salix suchowensis</name>
    <dbReference type="NCBI Taxonomy" id="1278906"/>
    <lineage>
        <taxon>Eukaryota</taxon>
        <taxon>Viridiplantae</taxon>
        <taxon>Streptophyta</taxon>
        <taxon>Embryophyta</taxon>
        <taxon>Tracheophyta</taxon>
        <taxon>Spermatophyta</taxon>
        <taxon>Magnoliopsida</taxon>
        <taxon>eudicotyledons</taxon>
        <taxon>Gunneridae</taxon>
        <taxon>Pentapetalae</taxon>
        <taxon>rosids</taxon>
        <taxon>fabids</taxon>
        <taxon>Malpighiales</taxon>
        <taxon>Salicaceae</taxon>
        <taxon>Saliceae</taxon>
        <taxon>Salix</taxon>
    </lineage>
</organism>
<comment type="caution">
    <text evidence="2">The sequence shown here is derived from an EMBL/GenBank/DDBJ whole genome shotgun (WGS) entry which is preliminary data.</text>
</comment>
<dbReference type="EMBL" id="JAPFFI010000010">
    <property type="protein sequence ID" value="KAJ6375791.1"/>
    <property type="molecule type" value="Genomic_DNA"/>
</dbReference>
<gene>
    <name evidence="2" type="ORF">OIU77_000704</name>
</gene>
<feature type="region of interest" description="Disordered" evidence="1">
    <location>
        <begin position="1"/>
        <end position="66"/>
    </location>
</feature>
<reference evidence="2" key="2">
    <citation type="journal article" date="2023" name="Int. J. Mol. Sci.">
        <title>De Novo Assembly and Annotation of 11 Diverse Shrub Willow (Salix) Genomes Reveals Novel Gene Organization in Sex-Linked Regions.</title>
        <authorList>
            <person name="Hyden B."/>
            <person name="Feng K."/>
            <person name="Yates T.B."/>
            <person name="Jawdy S."/>
            <person name="Cereghino C."/>
            <person name="Smart L.B."/>
            <person name="Muchero W."/>
        </authorList>
    </citation>
    <scope>NUCLEOTIDE SEQUENCE</scope>
    <source>
        <tissue evidence="2">Shoot tip</tissue>
    </source>
</reference>
<sequence length="66" mass="7190">MRQQIGNGPQLYCKQPQLQGPSHQTTGIAPGEVCQDQDQGQGGTTTRHFNQHGLLADRDWSTARGS</sequence>
<reference evidence="2" key="1">
    <citation type="submission" date="2022-10" db="EMBL/GenBank/DDBJ databases">
        <authorList>
            <person name="Hyden B.L."/>
            <person name="Feng K."/>
            <person name="Yates T."/>
            <person name="Jawdy S."/>
            <person name="Smart L.B."/>
            <person name="Muchero W."/>
        </authorList>
    </citation>
    <scope>NUCLEOTIDE SEQUENCE</scope>
    <source>
        <tissue evidence="2">Shoot tip</tissue>
    </source>
</reference>
<accession>A0ABQ9B9I1</accession>
<feature type="compositionally biased region" description="Polar residues" evidence="1">
    <location>
        <begin position="16"/>
        <end position="27"/>
    </location>
</feature>
<dbReference type="Proteomes" id="UP001141253">
    <property type="component" value="Chromosome 12"/>
</dbReference>
<proteinExistence type="predicted"/>
<name>A0ABQ9B9I1_9ROSI</name>
<evidence type="ECO:0000313" key="2">
    <source>
        <dbReference type="EMBL" id="KAJ6375791.1"/>
    </source>
</evidence>
<feature type="compositionally biased region" description="Basic and acidic residues" evidence="1">
    <location>
        <begin position="55"/>
        <end position="66"/>
    </location>
</feature>
<keyword evidence="3" id="KW-1185">Reference proteome</keyword>
<evidence type="ECO:0000256" key="1">
    <source>
        <dbReference type="SAM" id="MobiDB-lite"/>
    </source>
</evidence>
<protein>
    <submittedName>
        <fullName evidence="2">Uncharacterized protein</fullName>
    </submittedName>
</protein>